<organism evidence="3">
    <name type="scientific">Pseudictyota dubia</name>
    <dbReference type="NCBI Taxonomy" id="2749911"/>
    <lineage>
        <taxon>Eukaryota</taxon>
        <taxon>Sar</taxon>
        <taxon>Stramenopiles</taxon>
        <taxon>Ochrophyta</taxon>
        <taxon>Bacillariophyta</taxon>
        <taxon>Mediophyceae</taxon>
        <taxon>Biddulphiophycidae</taxon>
        <taxon>Eupodiscales</taxon>
        <taxon>Odontellaceae</taxon>
        <taxon>Pseudictyota</taxon>
    </lineage>
</organism>
<protein>
    <submittedName>
        <fullName evidence="3">Uncharacterized protein</fullName>
    </submittedName>
</protein>
<dbReference type="PANTHER" id="PTHR24186:SF38">
    <property type="entry name" value="ANKYRIN REPEAT FAMILY PROTEIN"/>
    <property type="match status" value="1"/>
</dbReference>
<dbReference type="AlphaFoldDB" id="A0A7R9W3B5"/>
<sequence length="338" mass="37062">MCEPAICLLFRRLSAAEFQGLLQLLTRRNLETLQKIDEAQKRTILHWACVCRASPDIIEVLVFETPKAIQQEDGLGDTPLHCCVRDAGRSAPNLATIHHLLSADPTIIAKANHKGKTPLSLLWDHLDQEDEDEEEQLQRWEEASLRDVAYLLLRARHYGTVTNPLPPVAPGGAPKEFRLLHAACASGCPEDLFELILSAHTEQAGDCDEEGNTALGLSLGRLATATCRNINSIAFEVVDHCKSILKVCPEAAYKVDPRGRLPLHLALEEGLGWDDWSSSIIRDLVQAAPNTVGERDQSSGLFPFQLAAVHASLGANGEFDASTVYELIKRSPDLVAAM</sequence>
<dbReference type="EMBL" id="HBED01021513">
    <property type="protein sequence ID" value="CAD8311957.1"/>
    <property type="molecule type" value="Transcribed_RNA"/>
</dbReference>
<reference evidence="3" key="1">
    <citation type="submission" date="2021-01" db="EMBL/GenBank/DDBJ databases">
        <authorList>
            <person name="Corre E."/>
            <person name="Pelletier E."/>
            <person name="Niang G."/>
            <person name="Scheremetjew M."/>
            <person name="Finn R."/>
            <person name="Kale V."/>
            <person name="Holt S."/>
            <person name="Cochrane G."/>
            <person name="Meng A."/>
            <person name="Brown T."/>
            <person name="Cohen L."/>
        </authorList>
    </citation>
    <scope>NUCLEOTIDE SEQUENCE</scope>
    <source>
        <strain evidence="3">CCMP147</strain>
    </source>
</reference>
<dbReference type="InterPro" id="IPR036770">
    <property type="entry name" value="Ankyrin_rpt-contain_sf"/>
</dbReference>
<dbReference type="Gene3D" id="1.25.40.20">
    <property type="entry name" value="Ankyrin repeat-containing domain"/>
    <property type="match status" value="2"/>
</dbReference>
<name>A0A7R9W3B5_9STRA</name>
<keyword evidence="1" id="KW-0677">Repeat</keyword>
<accession>A0A7R9W3B5</accession>
<dbReference type="GO" id="GO:0005886">
    <property type="term" value="C:plasma membrane"/>
    <property type="evidence" value="ECO:0007669"/>
    <property type="project" value="TreeGrafter"/>
</dbReference>
<dbReference type="PANTHER" id="PTHR24186">
    <property type="entry name" value="PROTEIN PHOSPHATASE 1 REGULATORY SUBUNIT"/>
    <property type="match status" value="1"/>
</dbReference>
<evidence type="ECO:0000313" key="3">
    <source>
        <dbReference type="EMBL" id="CAD8311957.1"/>
    </source>
</evidence>
<dbReference type="SUPFAM" id="SSF48403">
    <property type="entry name" value="Ankyrin repeat"/>
    <property type="match status" value="1"/>
</dbReference>
<evidence type="ECO:0000256" key="1">
    <source>
        <dbReference type="ARBA" id="ARBA00022737"/>
    </source>
</evidence>
<evidence type="ECO:0000256" key="2">
    <source>
        <dbReference type="ARBA" id="ARBA00023043"/>
    </source>
</evidence>
<gene>
    <name evidence="3" type="ORF">TDUB1175_LOCUS10746</name>
</gene>
<proteinExistence type="predicted"/>
<keyword evidence="2" id="KW-0040">ANK repeat</keyword>